<reference evidence="3 4" key="1">
    <citation type="submission" date="2016-01" db="EMBL/GenBank/DDBJ databases">
        <title>Genome sequence of the acidophilic iron oxidising Ferrovum strain Z-31.</title>
        <authorList>
            <person name="Poehlein A."/>
            <person name="Ullrich S.R."/>
            <person name="Schloemann M."/>
            <person name="Muehling M."/>
            <person name="Daniel R."/>
        </authorList>
    </citation>
    <scope>NUCLEOTIDE SEQUENCE [LARGE SCALE GENOMIC DNA]</scope>
    <source>
        <strain evidence="3 4">Z-31</strain>
    </source>
</reference>
<dbReference type="GO" id="GO:0005506">
    <property type="term" value="F:iron ion binding"/>
    <property type="evidence" value="ECO:0007669"/>
    <property type="project" value="InterPro"/>
</dbReference>
<keyword evidence="4" id="KW-1185">Reference proteome</keyword>
<dbReference type="Pfam" id="PF08712">
    <property type="entry name" value="Nfu_N"/>
    <property type="match status" value="1"/>
</dbReference>
<dbReference type="InterPro" id="IPR036498">
    <property type="entry name" value="Nfu/NifU_N_sf"/>
</dbReference>
<organism evidence="3 4">
    <name type="scientific">Ferrovum myxofaciens</name>
    <dbReference type="NCBI Taxonomy" id="416213"/>
    <lineage>
        <taxon>Bacteria</taxon>
        <taxon>Pseudomonadati</taxon>
        <taxon>Pseudomonadota</taxon>
        <taxon>Betaproteobacteria</taxon>
        <taxon>Ferrovales</taxon>
        <taxon>Ferrovaceae</taxon>
        <taxon>Ferrovum</taxon>
    </lineage>
</organism>
<evidence type="ECO:0000259" key="2">
    <source>
        <dbReference type="SMART" id="SM00932"/>
    </source>
</evidence>
<dbReference type="Gene3D" id="3.30.300.130">
    <property type="entry name" value="Fe-S cluster assembly (FSCA)"/>
    <property type="match status" value="1"/>
</dbReference>
<feature type="domain" description="Scaffold protein Nfu/NifU N-terminal" evidence="2">
    <location>
        <begin position="5"/>
        <end position="91"/>
    </location>
</feature>
<dbReference type="GO" id="GO:0051536">
    <property type="term" value="F:iron-sulfur cluster binding"/>
    <property type="evidence" value="ECO:0007669"/>
    <property type="project" value="InterPro"/>
</dbReference>
<gene>
    <name evidence="3" type="ORF">FEMY_16990</name>
</gene>
<evidence type="ECO:0000313" key="3">
    <source>
        <dbReference type="EMBL" id="KXW57765.1"/>
    </source>
</evidence>
<dbReference type="AlphaFoldDB" id="A0A149VX12"/>
<dbReference type="Gene3D" id="3.30.1370.70">
    <property type="entry name" value="Scaffold protein Nfu/NifU, N-terminal domain"/>
    <property type="match status" value="1"/>
</dbReference>
<dbReference type="STRING" id="1789004.FEMY_16990"/>
<accession>A0A149VX12</accession>
<dbReference type="PANTHER" id="PTHR11178">
    <property type="entry name" value="IRON-SULFUR CLUSTER SCAFFOLD PROTEIN NFU-RELATED"/>
    <property type="match status" value="1"/>
</dbReference>
<comment type="caution">
    <text evidence="3">The sequence shown here is derived from an EMBL/GenBank/DDBJ whole genome shotgun (WGS) entry which is preliminary data.</text>
</comment>
<dbReference type="SUPFAM" id="SSF110836">
    <property type="entry name" value="Hypothetical protein SAV1430"/>
    <property type="match status" value="1"/>
</dbReference>
<dbReference type="GO" id="GO:0016226">
    <property type="term" value="P:iron-sulfur cluster assembly"/>
    <property type="evidence" value="ECO:0007669"/>
    <property type="project" value="InterPro"/>
</dbReference>
<name>A0A149VX12_9PROT</name>
<dbReference type="SMART" id="SM00932">
    <property type="entry name" value="Nfu_N"/>
    <property type="match status" value="1"/>
</dbReference>
<comment type="similarity">
    <text evidence="1">Belongs to the NifU family.</text>
</comment>
<dbReference type="SUPFAM" id="SSF117916">
    <property type="entry name" value="Fe-S cluster assembly (FSCA) domain-like"/>
    <property type="match status" value="1"/>
</dbReference>
<sequence>MPKIADIEDTPNPNAIKFVLKDRLVWGKPKNYASPEEAGGDELASRLFAIPHVTNVFYADNWITVTQDGNTEWADLARKVAQPIREARAAEMPVRVDSEPEKDDDPRLLAIKQLLDKHIRPTLLGDGGDLEVMTLCGNVLCIRYYGTCGSCPSSQTGTLIAIENLVRTIEPEIEVVSV</sequence>
<dbReference type="InterPro" id="IPR034904">
    <property type="entry name" value="FSCA_dom_sf"/>
</dbReference>
<proteinExistence type="inferred from homology"/>
<dbReference type="InterPro" id="IPR001075">
    <property type="entry name" value="NIF_FeS_clus_asmbl_NifU_C"/>
</dbReference>
<dbReference type="InterPro" id="IPR014824">
    <property type="entry name" value="Nfu/NifU_N"/>
</dbReference>
<evidence type="ECO:0000313" key="4">
    <source>
        <dbReference type="Proteomes" id="UP000075653"/>
    </source>
</evidence>
<dbReference type="PATRIC" id="fig|1789004.3.peg.1734"/>
<protein>
    <recommendedName>
        <fullName evidence="2">Scaffold protein Nfu/NifU N-terminal domain-containing protein</fullName>
    </recommendedName>
</protein>
<dbReference type="PANTHER" id="PTHR11178:SF1">
    <property type="entry name" value="NFU1 IRON-SULFUR CLUSTER SCAFFOLD HOMOLOG, MITOCHONDRIAL"/>
    <property type="match status" value="1"/>
</dbReference>
<evidence type="ECO:0000256" key="1">
    <source>
        <dbReference type="ARBA" id="ARBA00006420"/>
    </source>
</evidence>
<dbReference type="Pfam" id="PF01106">
    <property type="entry name" value="NifU"/>
    <property type="match status" value="1"/>
</dbReference>
<dbReference type="EMBL" id="LRRD01000038">
    <property type="protein sequence ID" value="KXW57765.1"/>
    <property type="molecule type" value="Genomic_DNA"/>
</dbReference>
<dbReference type="Proteomes" id="UP000075653">
    <property type="component" value="Unassembled WGS sequence"/>
</dbReference>